<evidence type="ECO:0000313" key="5">
    <source>
        <dbReference type="EMBL" id="MBI1756199.1"/>
    </source>
</evidence>
<dbReference type="InterPro" id="IPR040086">
    <property type="entry name" value="MJ0683-like"/>
</dbReference>
<evidence type="ECO:0000313" key="6">
    <source>
        <dbReference type="Proteomes" id="UP000727962"/>
    </source>
</evidence>
<dbReference type="GO" id="GO:0003824">
    <property type="term" value="F:catalytic activity"/>
    <property type="evidence" value="ECO:0007669"/>
    <property type="project" value="InterPro"/>
</dbReference>
<dbReference type="InterPro" id="IPR006638">
    <property type="entry name" value="Elp3/MiaA/NifB-like_rSAM"/>
</dbReference>
<dbReference type="PROSITE" id="PS51918">
    <property type="entry name" value="RADICAL_SAM"/>
    <property type="match status" value="1"/>
</dbReference>
<evidence type="ECO:0000256" key="1">
    <source>
        <dbReference type="ARBA" id="ARBA00022723"/>
    </source>
</evidence>
<dbReference type="SMART" id="SM00729">
    <property type="entry name" value="Elp3"/>
    <property type="match status" value="1"/>
</dbReference>
<dbReference type="Gene3D" id="3.80.30.30">
    <property type="match status" value="1"/>
</dbReference>
<reference evidence="5" key="1">
    <citation type="submission" date="2020-07" db="EMBL/GenBank/DDBJ databases">
        <title>Huge and variable diversity of episymbiotic CPR bacteria and DPANN archaea in groundwater ecosystems.</title>
        <authorList>
            <person name="He C.Y."/>
            <person name="Keren R."/>
            <person name="Whittaker M."/>
            <person name="Farag I.F."/>
            <person name="Doudna J."/>
            <person name="Cate J.H.D."/>
            <person name="Banfield J.F."/>
        </authorList>
    </citation>
    <scope>NUCLEOTIDE SEQUENCE</scope>
    <source>
        <strain evidence="5">NC_groundwater_17_Pr7_B-0.1um_64_12</strain>
    </source>
</reference>
<dbReference type="Pfam" id="PF04055">
    <property type="entry name" value="Radical_SAM"/>
    <property type="match status" value="1"/>
</dbReference>
<keyword evidence="1" id="KW-0479">Metal-binding</keyword>
<evidence type="ECO:0000256" key="2">
    <source>
        <dbReference type="ARBA" id="ARBA00023004"/>
    </source>
</evidence>
<dbReference type="PANTHER" id="PTHR43432:SF3">
    <property type="entry name" value="SLR0285 PROTEIN"/>
    <property type="match status" value="1"/>
</dbReference>
<protein>
    <submittedName>
        <fullName evidence="5">Radical SAM protein</fullName>
    </submittedName>
</protein>
<dbReference type="SUPFAM" id="SSF102114">
    <property type="entry name" value="Radical SAM enzymes"/>
    <property type="match status" value="1"/>
</dbReference>
<dbReference type="InterPro" id="IPR007197">
    <property type="entry name" value="rSAM"/>
</dbReference>
<dbReference type="SFLD" id="SFLDG01084">
    <property type="entry name" value="Uncharacterised_Radical_SAM_Su"/>
    <property type="match status" value="1"/>
</dbReference>
<dbReference type="InterPro" id="IPR058240">
    <property type="entry name" value="rSAM_sf"/>
</dbReference>
<comment type="caution">
    <text evidence="5">The sequence shown here is derived from an EMBL/GenBank/DDBJ whole genome shotgun (WGS) entry which is preliminary data.</text>
</comment>
<dbReference type="GO" id="GO:0051536">
    <property type="term" value="F:iron-sulfur cluster binding"/>
    <property type="evidence" value="ECO:0007669"/>
    <property type="project" value="UniProtKB-KW"/>
</dbReference>
<dbReference type="EMBL" id="JACOSL010000026">
    <property type="protein sequence ID" value="MBI1756199.1"/>
    <property type="molecule type" value="Genomic_DNA"/>
</dbReference>
<evidence type="ECO:0000259" key="4">
    <source>
        <dbReference type="PROSITE" id="PS51918"/>
    </source>
</evidence>
<feature type="domain" description="Radical SAM core" evidence="4">
    <location>
        <begin position="28"/>
        <end position="264"/>
    </location>
</feature>
<dbReference type="Proteomes" id="UP000727962">
    <property type="component" value="Unassembled WGS sequence"/>
</dbReference>
<keyword evidence="2" id="KW-0408">Iron</keyword>
<organism evidence="5 6">
    <name type="scientific">Fimbriimonas ginsengisoli</name>
    <dbReference type="NCBI Taxonomy" id="1005039"/>
    <lineage>
        <taxon>Bacteria</taxon>
        <taxon>Bacillati</taxon>
        <taxon>Armatimonadota</taxon>
        <taxon>Fimbriimonadia</taxon>
        <taxon>Fimbriimonadales</taxon>
        <taxon>Fimbriimonadaceae</taxon>
        <taxon>Fimbriimonas</taxon>
    </lineage>
</organism>
<gene>
    <name evidence="5" type="ORF">HYR64_03730</name>
</gene>
<sequence length="275" mass="30638">MDVSPISLPTRVGQATVEASAASVLSRTGGFLSAYDYSLNPYVGCSFGCSYCYAAAFVGRRDLRETWGRWVKVKIDAPRQVRRANLADARVYMSSATDPYQPVEARLGLTRDILEALAEPFRQPRLVVQTRSPLVTRDLDLLGRFRALRVGVSITTDSDSVRRAFEPSCASIERRLELVRQLRAAGIRVAVCLTPMLPMDDAERFGRLIAEIGPELVVVQPFHITDRPFAADTRAEAWDLASEYSWDRAAYRRAVESLRKSLPDLREGKAGFPPV</sequence>
<evidence type="ECO:0000256" key="3">
    <source>
        <dbReference type="ARBA" id="ARBA00023014"/>
    </source>
</evidence>
<dbReference type="SFLD" id="SFLDS00029">
    <property type="entry name" value="Radical_SAM"/>
    <property type="match status" value="1"/>
</dbReference>
<dbReference type="GO" id="GO:0046872">
    <property type="term" value="F:metal ion binding"/>
    <property type="evidence" value="ECO:0007669"/>
    <property type="project" value="UniProtKB-KW"/>
</dbReference>
<name>A0A931LRX4_FIMGI</name>
<keyword evidence="3" id="KW-0411">Iron-sulfur</keyword>
<dbReference type="PANTHER" id="PTHR43432">
    <property type="entry name" value="SLR0285 PROTEIN"/>
    <property type="match status" value="1"/>
</dbReference>
<proteinExistence type="predicted"/>
<accession>A0A931LRX4</accession>
<dbReference type="CDD" id="cd01335">
    <property type="entry name" value="Radical_SAM"/>
    <property type="match status" value="1"/>
</dbReference>
<dbReference type="AlphaFoldDB" id="A0A931LRX4"/>